<dbReference type="EMBL" id="LAZR01002514">
    <property type="protein sequence ID" value="KKN29053.1"/>
    <property type="molecule type" value="Genomic_DNA"/>
</dbReference>
<keyword evidence="1" id="KW-0472">Membrane</keyword>
<reference evidence="2" key="1">
    <citation type="journal article" date="2015" name="Nature">
        <title>Complex archaea that bridge the gap between prokaryotes and eukaryotes.</title>
        <authorList>
            <person name="Spang A."/>
            <person name="Saw J.H."/>
            <person name="Jorgensen S.L."/>
            <person name="Zaremba-Niedzwiedzka K."/>
            <person name="Martijn J."/>
            <person name="Lind A.E."/>
            <person name="van Eijk R."/>
            <person name="Schleper C."/>
            <person name="Guy L."/>
            <person name="Ettema T.J."/>
        </authorList>
    </citation>
    <scope>NUCLEOTIDE SEQUENCE</scope>
</reference>
<dbReference type="AlphaFoldDB" id="A0A0F9SI88"/>
<feature type="transmembrane region" description="Helical" evidence="1">
    <location>
        <begin position="15"/>
        <end position="34"/>
    </location>
</feature>
<comment type="caution">
    <text evidence="2">The sequence shown here is derived from an EMBL/GenBank/DDBJ whole genome shotgun (WGS) entry which is preliminary data.</text>
</comment>
<accession>A0A0F9SI88</accession>
<evidence type="ECO:0000313" key="2">
    <source>
        <dbReference type="EMBL" id="KKN29053.1"/>
    </source>
</evidence>
<proteinExistence type="predicted"/>
<organism evidence="2">
    <name type="scientific">marine sediment metagenome</name>
    <dbReference type="NCBI Taxonomy" id="412755"/>
    <lineage>
        <taxon>unclassified sequences</taxon>
        <taxon>metagenomes</taxon>
        <taxon>ecological metagenomes</taxon>
    </lineage>
</organism>
<evidence type="ECO:0000256" key="1">
    <source>
        <dbReference type="SAM" id="Phobius"/>
    </source>
</evidence>
<name>A0A0F9SI88_9ZZZZ</name>
<protein>
    <submittedName>
        <fullName evidence="2">Uncharacterized protein</fullName>
    </submittedName>
</protein>
<gene>
    <name evidence="2" type="ORF">LCGC14_0848090</name>
</gene>
<sequence>MADKTTFWTLLRESVIMQGLLTLMLAGSLCYMYITGRDVPSDLAQLTFAVVAFWMGSKSQHAVEVARRDVRGVDDGRG</sequence>
<keyword evidence="1" id="KW-0812">Transmembrane</keyword>
<keyword evidence="1" id="KW-1133">Transmembrane helix</keyword>